<protein>
    <submittedName>
        <fullName evidence="1">Uncharacterized protein</fullName>
    </submittedName>
</protein>
<organism evidence="1 2">
    <name type="scientific">Mya arenaria</name>
    <name type="common">Soft-shell clam</name>
    <dbReference type="NCBI Taxonomy" id="6604"/>
    <lineage>
        <taxon>Eukaryota</taxon>
        <taxon>Metazoa</taxon>
        <taxon>Spiralia</taxon>
        <taxon>Lophotrochozoa</taxon>
        <taxon>Mollusca</taxon>
        <taxon>Bivalvia</taxon>
        <taxon>Autobranchia</taxon>
        <taxon>Heteroconchia</taxon>
        <taxon>Euheterodonta</taxon>
        <taxon>Imparidentia</taxon>
        <taxon>Neoheterodontei</taxon>
        <taxon>Myida</taxon>
        <taxon>Myoidea</taxon>
        <taxon>Myidae</taxon>
        <taxon>Mya</taxon>
    </lineage>
</organism>
<gene>
    <name evidence="1" type="ORF">MAR_006692</name>
</gene>
<sequence length="63" mass="7077">MQRAAYVAFVASVLIFEDVMDTFTEKTLVTLLLTAYTLLQMASNQTLFGIFPLLKALRTGFLE</sequence>
<keyword evidence="2" id="KW-1185">Reference proteome</keyword>
<evidence type="ECO:0000313" key="1">
    <source>
        <dbReference type="EMBL" id="WAQ94221.1"/>
    </source>
</evidence>
<accession>A0ABY7DCA5</accession>
<dbReference type="Proteomes" id="UP001164746">
    <property type="component" value="Chromosome 1"/>
</dbReference>
<name>A0ABY7DCA5_MYAAR</name>
<reference evidence="1" key="1">
    <citation type="submission" date="2022-11" db="EMBL/GenBank/DDBJ databases">
        <title>Centuries of genome instability and evolution in soft-shell clam transmissible cancer (bioRxiv).</title>
        <authorList>
            <person name="Hart S.F.M."/>
            <person name="Yonemitsu M.A."/>
            <person name="Giersch R.M."/>
            <person name="Beal B.F."/>
            <person name="Arriagada G."/>
            <person name="Davis B.W."/>
            <person name="Ostrander E.A."/>
            <person name="Goff S.P."/>
            <person name="Metzger M.J."/>
        </authorList>
    </citation>
    <scope>NUCLEOTIDE SEQUENCE</scope>
    <source>
        <strain evidence="1">MELC-2E11</strain>
        <tissue evidence="1">Siphon/mantle</tissue>
    </source>
</reference>
<dbReference type="EMBL" id="CP111012">
    <property type="protein sequence ID" value="WAQ94221.1"/>
    <property type="molecule type" value="Genomic_DNA"/>
</dbReference>
<proteinExistence type="predicted"/>
<evidence type="ECO:0000313" key="2">
    <source>
        <dbReference type="Proteomes" id="UP001164746"/>
    </source>
</evidence>